<dbReference type="OMA" id="YWSADEA"/>
<organism evidence="11 12">
    <name type="scientific">Ectocarpus siliculosus</name>
    <name type="common">Brown alga</name>
    <name type="synonym">Conferva siliculosa</name>
    <dbReference type="NCBI Taxonomy" id="2880"/>
    <lineage>
        <taxon>Eukaryota</taxon>
        <taxon>Sar</taxon>
        <taxon>Stramenopiles</taxon>
        <taxon>Ochrophyta</taxon>
        <taxon>PX clade</taxon>
        <taxon>Phaeophyceae</taxon>
        <taxon>Ectocarpales</taxon>
        <taxon>Ectocarpaceae</taxon>
        <taxon>Ectocarpus</taxon>
    </lineage>
</organism>
<feature type="region of interest" description="Disordered" evidence="8">
    <location>
        <begin position="1184"/>
        <end position="1305"/>
    </location>
</feature>
<feature type="compositionally biased region" description="Basic and acidic residues" evidence="8">
    <location>
        <begin position="1267"/>
        <end position="1278"/>
    </location>
</feature>
<dbReference type="InterPro" id="IPR003368">
    <property type="entry name" value="POMP_repeat"/>
</dbReference>
<evidence type="ECO:0000256" key="8">
    <source>
        <dbReference type="SAM" id="MobiDB-lite"/>
    </source>
</evidence>
<feature type="region of interest" description="Disordered" evidence="8">
    <location>
        <begin position="1467"/>
        <end position="1509"/>
    </location>
</feature>
<evidence type="ECO:0000256" key="9">
    <source>
        <dbReference type="SAM" id="Phobius"/>
    </source>
</evidence>
<evidence type="ECO:0000313" key="12">
    <source>
        <dbReference type="Proteomes" id="UP000002630"/>
    </source>
</evidence>
<feature type="region of interest" description="Disordered" evidence="8">
    <location>
        <begin position="1351"/>
        <end position="1385"/>
    </location>
</feature>
<feature type="compositionally biased region" description="Polar residues" evidence="8">
    <location>
        <begin position="1142"/>
        <end position="1162"/>
    </location>
</feature>
<feature type="compositionally biased region" description="Low complexity" evidence="8">
    <location>
        <begin position="366"/>
        <end position="380"/>
    </location>
</feature>
<evidence type="ECO:0000256" key="4">
    <source>
        <dbReference type="ARBA" id="ARBA00022525"/>
    </source>
</evidence>
<feature type="compositionally biased region" description="Low complexity" evidence="8">
    <location>
        <begin position="1493"/>
        <end position="1506"/>
    </location>
</feature>
<feature type="region of interest" description="Disordered" evidence="8">
    <location>
        <begin position="366"/>
        <end position="430"/>
    </location>
</feature>
<feature type="signal peptide" evidence="10">
    <location>
        <begin position="1"/>
        <end position="21"/>
    </location>
</feature>
<dbReference type="SUPFAM" id="SSF51126">
    <property type="entry name" value="Pectin lyase-like"/>
    <property type="match status" value="2"/>
</dbReference>
<evidence type="ECO:0000256" key="6">
    <source>
        <dbReference type="ARBA" id="ARBA00023136"/>
    </source>
</evidence>
<protein>
    <recommendedName>
        <fullName evidence="13">Polymorphic outer membrane protein</fullName>
    </recommendedName>
</protein>
<name>D7FTU5_ECTSI</name>
<evidence type="ECO:0000256" key="7">
    <source>
        <dbReference type="ARBA" id="ARBA00023237"/>
    </source>
</evidence>
<sequence length="1832" mass="189953">MGPAAARLLLLCFLLAGGALSQVDDDGYCDGLSESRTVSTTAEASALGADLARCQGLEFIVAWQGTVSLSEPLQVVNSTTLQITGESKEQSVGVALTGGYGVDGGAVAAVGASSVTLVDCDVYGNRVTSNGGAVFLGGASSFTAGWVNFTGNSADVYGGAIHSQGSSTVTFGDGGAVSISGNTAEFQGGAVNLQHSCTMRTGGTTWFIGNQAGSSGGAVWAFNGSEVVITGATSFIENTSQNYGGAVMVTEGSAVRIRGNTTFTNNYALFDGGAVYADVGVTVALSGTQLYENNSARGNGGAIHLTLAQYALITGQPIFLGNTALEGSGGAIYSSNVPQATFKNANFDGNAAVWGGAVASFSSGGAASSSSSSTPFRTSGSSGGYDPDDLTPSLTTTAGGATTVTSLSVDPDAGGSGGEEGGSFGGGGGTSSTAAPTKFLSCVFEENHASEDGGAIYSVAGFDMVKDSTFFHNMAASSGGALVHAGVMEEISGTTFEGNGAGNEGPAVVSLGLLGYMGRVTFDGNSFYCEEGTFSTEVEIEGEDVCRFGLVCSRCASECASELEDEVTVADPDLLPACEAVPEGAQTTSRGGTLATLEILPGYYRSSATSTDIRECFYEDACEGGKVVGEYCAAGYTGPYCAVCTAGFSPGYFHSCKSCMGDSRRRAFYVVSAVGVLVLLAVVFMAAKLVSVVETTPSSKAPSRWQQKRSVWQARMKKILPLTAIKIVVVVWQIVTQYSDVAGVEYPGAYKDFLSVVDVVNLDLGFILSLACVCDTDFYDRLLLTTICPAVVLGLLGCTYLAMGVVKHRHLSVALFIMFVIYATVSYTIFETFVCDPLDDGNSYLRSDYSLTCDTETHTAYRVYAGLMILVYPVGIPCVFGWWLFKHRHELKQEGRERRAVLKPAADLWEPYKPSTYYYEVVECFRRIALTGFAVFIYPDSSAQVAIVLLLAIVFMVVSEFLSPFARPVEMWLYRTGHYVVFASMYLALLLRVDVSDERNQSQEVFSGVLVIAHAAMLLVVVLQGLLIFAGWGDLVETPGALANLDDTAFVSKRGGSLSDGDVDEARDGGHYRGYLSTFSTGAAAERGKRWEIWERPLPKARSSFFPSPTGTKRKVVPEADAGRSRDDLSVRGVKGRPSPEVSRSNSWTSSTGGDASPSTVVYQAATPNKVAAGEEDRIRSRANPKKWGHAHSLPVQDAQVKQSRPRSVGDNAAAKKAVRHGGGAVQTMGDQRPRTGGSSNEGEGKGPTAADEGLSQAHADAGSVHKPAEASHRDNTKPKTTTTGASRHKRSVSSGHGGSADVSHMLTESSFPSIATVEYNKDTWGATADTPGTGRGPAISPSAVFTPLAARGRSSDSSPAGAATPTGTARPTGARTAASTGYRRSATVGAADDLPAAARLPKAAALRGSRTPRGRDECLPTYTDACLHSKPRSRGGRKPFGKGSWWDEIDTTAASTGRGGAVAVTGGEATARFRPSPVNTTDLSRDDGGSTAPAAAASAAAASAAGEITTRTASGAVTSYPSPWQRRPNAQVILSPLSSTMSGKSSACGSGVNPTKPAAHENESTAAMSKSGAGGSGGGRRETLKPKIKEQFSTEGLFGTPARVSRKPATAGDTPPGGDEGTGRVAEVSPSEPGILDNLDNAPSFTRTFRSLSSGTLEWESGRSFGALGCDAKISFFPEGLSSVRSPAGLVAASTARGGGSGSGSNSLGSGGSDAIGFIGISSEGTLHGGGLNRARGGGAGSEKSEVSRGGLLKRSRKDVIAHYMNGLRRDRVESFEPSAEFFRPFERSDAKPVGSQPPAATRGAGDKTAPAQAKASAAARQSRWARLPTF</sequence>
<evidence type="ECO:0000256" key="2">
    <source>
        <dbReference type="ARBA" id="ARBA00004442"/>
    </source>
</evidence>
<dbReference type="eggNOG" id="ENOG502S176">
    <property type="taxonomic scope" value="Eukaryota"/>
</dbReference>
<keyword evidence="5 10" id="KW-0732">Signal</keyword>
<dbReference type="InterPro" id="IPR011050">
    <property type="entry name" value="Pectin_lyase_fold/virulence"/>
</dbReference>
<keyword evidence="12" id="KW-1185">Reference proteome</keyword>
<dbReference type="EMBL" id="FN649730">
    <property type="protein sequence ID" value="CBJ31472.1"/>
    <property type="molecule type" value="Genomic_DNA"/>
</dbReference>
<dbReference type="OrthoDB" id="430340at2759"/>
<feature type="compositionally biased region" description="Gly residues" evidence="8">
    <location>
        <begin position="414"/>
        <end position="430"/>
    </location>
</feature>
<feature type="compositionally biased region" description="Low complexity" evidence="8">
    <location>
        <begin position="1358"/>
        <end position="1382"/>
    </location>
</feature>
<feature type="transmembrane region" description="Helical" evidence="9">
    <location>
        <begin position="864"/>
        <end position="885"/>
    </location>
</feature>
<dbReference type="PANTHER" id="PTHR11319:SF35">
    <property type="entry name" value="OUTER MEMBRANE PROTEIN PMPC-RELATED"/>
    <property type="match status" value="1"/>
</dbReference>
<feature type="chain" id="PRO_5003095947" description="Polymorphic outer membrane protein" evidence="10">
    <location>
        <begin position="22"/>
        <end position="1832"/>
    </location>
</feature>
<feature type="region of interest" description="Disordered" evidence="8">
    <location>
        <begin position="1102"/>
        <end position="1162"/>
    </location>
</feature>
<dbReference type="Proteomes" id="UP000002630">
    <property type="component" value="Linkage Group LG05"/>
</dbReference>
<feature type="region of interest" description="Disordered" evidence="8">
    <location>
        <begin position="1542"/>
        <end position="1643"/>
    </location>
</feature>
<dbReference type="NCBIfam" id="TIGR01376">
    <property type="entry name" value="POMP_repeat"/>
    <property type="match status" value="3"/>
</dbReference>
<evidence type="ECO:0000256" key="5">
    <source>
        <dbReference type="ARBA" id="ARBA00022729"/>
    </source>
</evidence>
<feature type="compositionally biased region" description="Basic and acidic residues" evidence="8">
    <location>
        <begin position="1580"/>
        <end position="1593"/>
    </location>
</feature>
<dbReference type="InParanoid" id="D7FTU5"/>
<evidence type="ECO:0000256" key="1">
    <source>
        <dbReference type="ARBA" id="ARBA00004196"/>
    </source>
</evidence>
<keyword evidence="4" id="KW-0964">Secreted</keyword>
<dbReference type="EMBL" id="FN648439">
    <property type="protein sequence ID" value="CBJ31472.1"/>
    <property type="molecule type" value="Genomic_DNA"/>
</dbReference>
<evidence type="ECO:0000313" key="11">
    <source>
        <dbReference type="EMBL" id="CBJ31472.1"/>
    </source>
</evidence>
<feature type="transmembrane region" description="Helical" evidence="9">
    <location>
        <begin position="1005"/>
        <end position="1032"/>
    </location>
</feature>
<dbReference type="GO" id="GO:0005576">
    <property type="term" value="C:extracellular region"/>
    <property type="evidence" value="ECO:0007669"/>
    <property type="project" value="UniProtKB-SubCell"/>
</dbReference>
<feature type="transmembrane region" description="Helical" evidence="9">
    <location>
        <begin position="667"/>
        <end position="690"/>
    </location>
</feature>
<feature type="compositionally biased region" description="Low complexity" evidence="8">
    <location>
        <begin position="390"/>
        <end position="408"/>
    </location>
</feature>
<evidence type="ECO:0000256" key="10">
    <source>
        <dbReference type="SAM" id="SignalP"/>
    </source>
</evidence>
<comment type="subcellular location">
    <subcellularLocation>
        <location evidence="1">Cell envelope</location>
    </subcellularLocation>
    <subcellularLocation>
        <location evidence="2">Cell outer membrane</location>
    </subcellularLocation>
    <subcellularLocation>
        <location evidence="3">Secreted</location>
    </subcellularLocation>
</comment>
<keyword evidence="7" id="KW-0998">Cell outer membrane</keyword>
<feature type="region of interest" description="Disordered" evidence="8">
    <location>
        <begin position="1730"/>
        <end position="1752"/>
    </location>
</feature>
<keyword evidence="9" id="KW-0812">Transmembrane</keyword>
<evidence type="ECO:0008006" key="13">
    <source>
        <dbReference type="Google" id="ProtNLM"/>
    </source>
</evidence>
<dbReference type="Pfam" id="PF02415">
    <property type="entry name" value="Chlam_PMP"/>
    <property type="match status" value="3"/>
</dbReference>
<feature type="compositionally biased region" description="Gly residues" evidence="8">
    <location>
        <begin position="1730"/>
        <end position="1742"/>
    </location>
</feature>
<accession>D7FTU5</accession>
<proteinExistence type="predicted"/>
<feature type="transmembrane region" description="Helical" evidence="9">
    <location>
        <begin position="945"/>
        <end position="966"/>
    </location>
</feature>
<feature type="region of interest" description="Disordered" evidence="8">
    <location>
        <begin position="1784"/>
        <end position="1832"/>
    </location>
</feature>
<feature type="compositionally biased region" description="Low complexity" evidence="8">
    <location>
        <begin position="1811"/>
        <end position="1832"/>
    </location>
</feature>
<reference evidence="11 12" key="1">
    <citation type="journal article" date="2010" name="Nature">
        <title>The Ectocarpus genome and the independent evolution of multicellularity in brown algae.</title>
        <authorList>
            <person name="Cock J.M."/>
            <person name="Sterck L."/>
            <person name="Rouze P."/>
            <person name="Scornet D."/>
            <person name="Allen A.E."/>
            <person name="Amoutzias G."/>
            <person name="Anthouard V."/>
            <person name="Artiguenave F."/>
            <person name="Aury J.M."/>
            <person name="Badger J.H."/>
            <person name="Beszteri B."/>
            <person name="Billiau K."/>
            <person name="Bonnet E."/>
            <person name="Bothwell J.H."/>
            <person name="Bowler C."/>
            <person name="Boyen C."/>
            <person name="Brownlee C."/>
            <person name="Carrano C.J."/>
            <person name="Charrier B."/>
            <person name="Cho G.Y."/>
            <person name="Coelho S.M."/>
            <person name="Collen J."/>
            <person name="Corre E."/>
            <person name="Da Silva C."/>
            <person name="Delage L."/>
            <person name="Delaroque N."/>
            <person name="Dittami S.M."/>
            <person name="Doulbeau S."/>
            <person name="Elias M."/>
            <person name="Farnham G."/>
            <person name="Gachon C.M."/>
            <person name="Gschloessl B."/>
            <person name="Heesch S."/>
            <person name="Jabbari K."/>
            <person name="Jubin C."/>
            <person name="Kawai H."/>
            <person name="Kimura K."/>
            <person name="Kloareg B."/>
            <person name="Kupper F.C."/>
            <person name="Lang D."/>
            <person name="Le Bail A."/>
            <person name="Leblanc C."/>
            <person name="Lerouge P."/>
            <person name="Lohr M."/>
            <person name="Lopez P.J."/>
            <person name="Martens C."/>
            <person name="Maumus F."/>
            <person name="Michel G."/>
            <person name="Miranda-Saavedra D."/>
            <person name="Morales J."/>
            <person name="Moreau H."/>
            <person name="Motomura T."/>
            <person name="Nagasato C."/>
            <person name="Napoli C.A."/>
            <person name="Nelson D.R."/>
            <person name="Nyvall-Collen P."/>
            <person name="Peters A.F."/>
            <person name="Pommier C."/>
            <person name="Potin P."/>
            <person name="Poulain J."/>
            <person name="Quesneville H."/>
            <person name="Read B."/>
            <person name="Rensing S.A."/>
            <person name="Ritter A."/>
            <person name="Rousvoal S."/>
            <person name="Samanta M."/>
            <person name="Samson G."/>
            <person name="Schroeder D.C."/>
            <person name="Segurens B."/>
            <person name="Strittmatter M."/>
            <person name="Tonon T."/>
            <person name="Tregear J.W."/>
            <person name="Valentin K."/>
            <person name="von Dassow P."/>
            <person name="Yamagishi T."/>
            <person name="Van de Peer Y."/>
            <person name="Wincker P."/>
        </authorList>
    </citation>
    <scope>NUCLEOTIDE SEQUENCE [LARGE SCALE GENOMIC DNA]</scope>
    <source>
        <strain evidence="12">Ec32 / CCAP1310/4</strain>
    </source>
</reference>
<keyword evidence="9" id="KW-1133">Transmembrane helix</keyword>
<keyword evidence="6 9" id="KW-0472">Membrane</keyword>
<feature type="compositionally biased region" description="Basic and acidic residues" evidence="8">
    <location>
        <begin position="1116"/>
        <end position="1130"/>
    </location>
</feature>
<feature type="transmembrane region" description="Helical" evidence="9">
    <location>
        <begin position="810"/>
        <end position="830"/>
    </location>
</feature>
<feature type="transmembrane region" description="Helical" evidence="9">
    <location>
        <begin position="719"/>
        <end position="735"/>
    </location>
</feature>
<feature type="transmembrane region" description="Helical" evidence="9">
    <location>
        <begin position="972"/>
        <end position="993"/>
    </location>
</feature>
<dbReference type="PANTHER" id="PTHR11319">
    <property type="entry name" value="G PROTEIN-COUPLED RECEPTOR-RELATED"/>
    <property type="match status" value="1"/>
</dbReference>
<gene>
    <name evidence="11" type="ORF">Esi_0257_0037</name>
</gene>
<evidence type="ECO:0000256" key="3">
    <source>
        <dbReference type="ARBA" id="ARBA00004613"/>
    </source>
</evidence>
<feature type="transmembrane region" description="Helical" evidence="9">
    <location>
        <begin position="782"/>
        <end position="803"/>
    </location>
</feature>